<dbReference type="PANTHER" id="PTHR43798:SF5">
    <property type="entry name" value="MONOACYLGLYCEROL LIPASE ABHD6"/>
    <property type="match status" value="1"/>
</dbReference>
<evidence type="ECO:0000313" key="3">
    <source>
        <dbReference type="Proteomes" id="UP000295357"/>
    </source>
</evidence>
<keyword evidence="3" id="KW-1185">Reference proteome</keyword>
<dbReference type="Gene3D" id="3.40.50.1820">
    <property type="entry name" value="alpha/beta hydrolase"/>
    <property type="match status" value="1"/>
</dbReference>
<dbReference type="SUPFAM" id="SSF53474">
    <property type="entry name" value="alpha/beta-Hydrolases"/>
    <property type="match status" value="1"/>
</dbReference>
<dbReference type="InterPro" id="IPR029058">
    <property type="entry name" value="AB_hydrolase_fold"/>
</dbReference>
<name>A0A4R6MTJ1_9BURK</name>
<comment type="caution">
    <text evidence="2">The sequence shown here is derived from an EMBL/GenBank/DDBJ whole genome shotgun (WGS) entry which is preliminary data.</text>
</comment>
<evidence type="ECO:0000313" key="2">
    <source>
        <dbReference type="EMBL" id="TDP05693.1"/>
    </source>
</evidence>
<dbReference type="GO" id="GO:0047372">
    <property type="term" value="F:monoacylglycerol lipase activity"/>
    <property type="evidence" value="ECO:0007669"/>
    <property type="project" value="TreeGrafter"/>
</dbReference>
<dbReference type="InterPro" id="IPR050266">
    <property type="entry name" value="AB_hydrolase_sf"/>
</dbReference>
<dbReference type="OrthoDB" id="7185741at2"/>
<dbReference type="InterPro" id="IPR000073">
    <property type="entry name" value="AB_hydrolase_1"/>
</dbReference>
<sequence>MNSDVKHGAWACKSGPRKLLALLFSSLLLGCASLPRPEPVSLSTPQGPQQLARLQLGQGPGPTVVMQSGLGDSHEVWADLVPLLTPRHPVFLYDRPGYGASPRLAGSRDPCTVARELHALLRQSGAQPPYLLLGHSLGGLYQHAFARLYPREVAGLILLEPTHPEHWASMQRETPGMVATVRTLRSLVFSEAVRQEFDSHADCLAELPPLANPPPPALLMARTDWPLIEQGAFAAMVTRLWEDWRRLAAVQRVERLPGDEHYLQRRHPQAVAAAVDRLVAAHCPRLQGEPGQRRCAPGP</sequence>
<feature type="domain" description="AB hydrolase-1" evidence="1">
    <location>
        <begin position="62"/>
        <end position="214"/>
    </location>
</feature>
<evidence type="ECO:0000259" key="1">
    <source>
        <dbReference type="Pfam" id="PF00561"/>
    </source>
</evidence>
<accession>A0A4R6MTJ1</accession>
<dbReference type="Pfam" id="PF00561">
    <property type="entry name" value="Abhydrolase_1"/>
    <property type="match status" value="1"/>
</dbReference>
<protein>
    <submittedName>
        <fullName evidence="2">Pimeloyl-ACP methyl ester carboxylesterase</fullName>
    </submittedName>
</protein>
<dbReference type="RefSeq" id="WP_133605224.1">
    <property type="nucleotide sequence ID" value="NZ_JAUFPJ010000011.1"/>
</dbReference>
<organism evidence="2 3">
    <name type="scientific">Roseateles asaccharophilus</name>
    <dbReference type="NCBI Taxonomy" id="582607"/>
    <lineage>
        <taxon>Bacteria</taxon>
        <taxon>Pseudomonadati</taxon>
        <taxon>Pseudomonadota</taxon>
        <taxon>Betaproteobacteria</taxon>
        <taxon>Burkholderiales</taxon>
        <taxon>Sphaerotilaceae</taxon>
        <taxon>Roseateles</taxon>
    </lineage>
</organism>
<gene>
    <name evidence="2" type="ORF">DFR39_110121</name>
</gene>
<dbReference type="GO" id="GO:0046464">
    <property type="term" value="P:acylglycerol catabolic process"/>
    <property type="evidence" value="ECO:0007669"/>
    <property type="project" value="TreeGrafter"/>
</dbReference>
<dbReference type="AlphaFoldDB" id="A0A4R6MTJ1"/>
<dbReference type="PANTHER" id="PTHR43798">
    <property type="entry name" value="MONOACYLGLYCEROL LIPASE"/>
    <property type="match status" value="1"/>
</dbReference>
<dbReference type="EMBL" id="SNXE01000010">
    <property type="protein sequence ID" value="TDP05693.1"/>
    <property type="molecule type" value="Genomic_DNA"/>
</dbReference>
<dbReference type="GO" id="GO:0016020">
    <property type="term" value="C:membrane"/>
    <property type="evidence" value="ECO:0007669"/>
    <property type="project" value="TreeGrafter"/>
</dbReference>
<dbReference type="PROSITE" id="PS51257">
    <property type="entry name" value="PROKAR_LIPOPROTEIN"/>
    <property type="match status" value="1"/>
</dbReference>
<proteinExistence type="predicted"/>
<reference evidence="2 3" key="1">
    <citation type="submission" date="2019-03" db="EMBL/GenBank/DDBJ databases">
        <title>Genomic Encyclopedia of Type Strains, Phase IV (KMG-IV): sequencing the most valuable type-strain genomes for metagenomic binning, comparative biology and taxonomic classification.</title>
        <authorList>
            <person name="Goeker M."/>
        </authorList>
    </citation>
    <scope>NUCLEOTIDE SEQUENCE [LARGE SCALE GENOMIC DNA]</scope>
    <source>
        <strain evidence="2 3">DSM 25082</strain>
    </source>
</reference>
<dbReference type="Proteomes" id="UP000295357">
    <property type="component" value="Unassembled WGS sequence"/>
</dbReference>